<dbReference type="RefSeq" id="NP_899427.1">
    <property type="nucleotide sequence ID" value="NC_005083.2"/>
</dbReference>
<accession>Q6WHX3</accession>
<keyword evidence="1" id="KW-1133">Transmembrane helix</keyword>
<dbReference type="GeneID" id="2546047"/>
<sequence>MILNILMWYFGIALVYFLYCEAHDWILYFKNGRRADNKFPITHSGTHTLYLFMGLLWFPLMLLLLKCELELRFKMVKLWLKK</sequence>
<protein>
    <submittedName>
        <fullName evidence="2">Uncharacterized protein</fullName>
    </submittedName>
</protein>
<dbReference type="OrthoDB" id="38132at10239"/>
<reference evidence="2 3" key="1">
    <citation type="journal article" date="2003" name="J. Bacteriol.">
        <title>Complete genome sequence of the broad-host-range vibriophage KVP40: comparative genomics of a T4-related bacteriophage.</title>
        <authorList>
            <person name="Miller E."/>
            <person name="Heidelberg J."/>
            <person name="Eisen J."/>
            <person name="Nelson W."/>
            <person name="Durkin A."/>
            <person name="Ciecko A."/>
            <person name="Feldblyum T."/>
            <person name="White O."/>
            <person name="Paulsen I."/>
            <person name="Nierman W."/>
            <person name="Lee J."/>
            <person name="Szczypinski B."/>
            <person name="Fraser C."/>
        </authorList>
    </citation>
    <scope>NUCLEOTIDE SEQUENCE</scope>
    <source>
        <strain evidence="3">Isolate Vibrio parahaemolyticus/Japan/Matsuzaki /1991</strain>
    </source>
</reference>
<dbReference type="KEGG" id="vg:2546047"/>
<evidence type="ECO:0000256" key="1">
    <source>
        <dbReference type="SAM" id="Phobius"/>
    </source>
</evidence>
<gene>
    <name evidence="2" type="ORF">KVP40.0181</name>
</gene>
<feature type="transmembrane region" description="Helical" evidence="1">
    <location>
        <begin position="48"/>
        <end position="65"/>
    </location>
</feature>
<keyword evidence="1" id="KW-0472">Membrane</keyword>
<evidence type="ECO:0000313" key="3">
    <source>
        <dbReference type="Proteomes" id="UP000001785"/>
    </source>
</evidence>
<keyword evidence="3" id="KW-1185">Reference proteome</keyword>
<name>Q6WHX3_BPKVM</name>
<evidence type="ECO:0000313" key="2">
    <source>
        <dbReference type="EMBL" id="AAQ64250.1"/>
    </source>
</evidence>
<organismHost>
    <name type="scientific">Vibrio parahaemolyticus</name>
    <dbReference type="NCBI Taxonomy" id="670"/>
</organismHost>
<proteinExistence type="predicted"/>
<dbReference type="EMBL" id="AY283928">
    <property type="protein sequence ID" value="AAQ64250.1"/>
    <property type="molecule type" value="Genomic_DNA"/>
</dbReference>
<dbReference type="Proteomes" id="UP000001785">
    <property type="component" value="Segment"/>
</dbReference>
<organism evidence="2 3">
    <name type="scientific">Vibrio phage KVP40 (isolate Vibrio parahaemolyticus/Japan/Matsuzaki/1991)</name>
    <name type="common">KVP40</name>
    <name type="synonym">Bacteriophage KVP40</name>
    <dbReference type="NCBI Taxonomy" id="75320"/>
    <lineage>
        <taxon>Viruses</taxon>
        <taxon>Duplodnaviria</taxon>
        <taxon>Heunggongvirae</taxon>
        <taxon>Uroviricota</taxon>
        <taxon>Caudoviricetes</taxon>
        <taxon>Pantevenvirales</taxon>
        <taxon>Straboviridae</taxon>
        <taxon>Schizotequatrovirus</taxon>
        <taxon>Schizotequatrovirus KVP40</taxon>
    </lineage>
</organism>
<keyword evidence="1" id="KW-0812">Transmembrane</keyword>
<feature type="transmembrane region" description="Helical" evidence="1">
    <location>
        <begin position="7"/>
        <end position="28"/>
    </location>
</feature>